<gene>
    <name evidence="3" type="ORF">TRIUR3_15570</name>
</gene>
<dbReference type="OMA" id="YNDLDIR"/>
<name>M8A2L2_TRIUA</name>
<reference evidence="3" key="1">
    <citation type="journal article" date="2013" name="Nature">
        <title>Draft genome of the wheat A-genome progenitor Triticum urartu.</title>
        <authorList>
            <person name="Ling H.Q."/>
            <person name="Zhao S."/>
            <person name="Liu D."/>
            <person name="Wang J."/>
            <person name="Sun H."/>
            <person name="Zhang C."/>
            <person name="Fan H."/>
            <person name="Li D."/>
            <person name="Dong L."/>
            <person name="Tao Y."/>
            <person name="Gao C."/>
            <person name="Wu H."/>
            <person name="Li Y."/>
            <person name="Cui Y."/>
            <person name="Guo X."/>
            <person name="Zheng S."/>
            <person name="Wang B."/>
            <person name="Yu K."/>
            <person name="Liang Q."/>
            <person name="Yang W."/>
            <person name="Lou X."/>
            <person name="Chen J."/>
            <person name="Feng M."/>
            <person name="Jian J."/>
            <person name="Zhang X."/>
            <person name="Luo G."/>
            <person name="Jiang Y."/>
            <person name="Liu J."/>
            <person name="Wang Z."/>
            <person name="Sha Y."/>
            <person name="Zhang B."/>
            <person name="Wu H."/>
            <person name="Tang D."/>
            <person name="Shen Q."/>
            <person name="Xue P."/>
            <person name="Zou S."/>
            <person name="Wang X."/>
            <person name="Liu X."/>
            <person name="Wang F."/>
            <person name="Yang Y."/>
            <person name="An X."/>
            <person name="Dong Z."/>
            <person name="Zhang K."/>
            <person name="Zhang X."/>
            <person name="Luo M.C."/>
            <person name="Dvorak J."/>
            <person name="Tong Y."/>
            <person name="Wang J."/>
            <person name="Yang H."/>
            <person name="Li Z."/>
            <person name="Wang D."/>
            <person name="Zhang A."/>
            <person name="Wang J."/>
        </authorList>
    </citation>
    <scope>NUCLEOTIDE SEQUENCE</scope>
</reference>
<organism evidence="3">
    <name type="scientific">Triticum urartu</name>
    <name type="common">Red wild einkorn</name>
    <name type="synonym">Crithodium urartu</name>
    <dbReference type="NCBI Taxonomy" id="4572"/>
    <lineage>
        <taxon>Eukaryota</taxon>
        <taxon>Viridiplantae</taxon>
        <taxon>Streptophyta</taxon>
        <taxon>Embryophyta</taxon>
        <taxon>Tracheophyta</taxon>
        <taxon>Spermatophyta</taxon>
        <taxon>Magnoliopsida</taxon>
        <taxon>Liliopsida</taxon>
        <taxon>Poales</taxon>
        <taxon>Poaceae</taxon>
        <taxon>BOP clade</taxon>
        <taxon>Pooideae</taxon>
        <taxon>Triticodae</taxon>
        <taxon>Triticeae</taxon>
        <taxon>Triticinae</taxon>
        <taxon>Triticum</taxon>
    </lineage>
</organism>
<dbReference type="GO" id="GO:0005840">
    <property type="term" value="C:ribosome"/>
    <property type="evidence" value="ECO:0007669"/>
    <property type="project" value="UniProtKB-KW"/>
</dbReference>
<feature type="domain" description="Large ribosomal subunit protein eL24-related N-terminal" evidence="2">
    <location>
        <begin position="113"/>
        <end position="159"/>
    </location>
</feature>
<evidence type="ECO:0000256" key="1">
    <source>
        <dbReference type="ARBA" id="ARBA00005647"/>
    </source>
</evidence>
<proteinExistence type="inferred from homology"/>
<dbReference type="InterPro" id="IPR038630">
    <property type="entry name" value="L24e/L24_sf"/>
</dbReference>
<protein>
    <submittedName>
        <fullName evidence="3">60S ribosomal protein L24</fullName>
    </submittedName>
</protein>
<dbReference type="Gene3D" id="2.30.170.20">
    <property type="entry name" value="Ribosomal protein L24e"/>
    <property type="match status" value="1"/>
</dbReference>
<dbReference type="InterPro" id="IPR000988">
    <property type="entry name" value="Ribosomal_eL24-rel_N"/>
</dbReference>
<dbReference type="eggNOG" id="KOG1722">
    <property type="taxonomic scope" value="Eukaryota"/>
</dbReference>
<keyword evidence="3" id="KW-0689">Ribosomal protein</keyword>
<dbReference type="STRING" id="4572.M8A2L2"/>
<dbReference type="AlphaFoldDB" id="M8A2L2"/>
<dbReference type="EMBL" id="KD034314">
    <property type="protein sequence ID" value="EMS66206.1"/>
    <property type="molecule type" value="Genomic_DNA"/>
</dbReference>
<comment type="similarity">
    <text evidence="1">Belongs to the eukaryotic ribosomal protein eL24 family.</text>
</comment>
<accession>M8A2L2</accession>
<sequence>MEMHAVDNGDGSELDLVDVADGDEADEELEDSRQDHGQRLRGRRHHLLFRRKIVLTIFSILSNGSYFVPVKLQGKDKTQSIWFVILKAQIETRTPYMLCKDRALPFQWCQDIPGECIRLVHSYSRVLLLSNSKCKRYFCNHLKPAKLIWTAMCRKQQKNVYGDLIRKCKYNDLDIRVEAAKKRHRTTKSPCGLAVNRLWTRH</sequence>
<evidence type="ECO:0000313" key="3">
    <source>
        <dbReference type="EMBL" id="EMS66206.1"/>
    </source>
</evidence>
<dbReference type="Pfam" id="PF01246">
    <property type="entry name" value="Ribosomal_L24e"/>
    <property type="match status" value="1"/>
</dbReference>
<evidence type="ECO:0000259" key="2">
    <source>
        <dbReference type="Pfam" id="PF01246"/>
    </source>
</evidence>
<keyword evidence="3" id="KW-0687">Ribonucleoprotein</keyword>